<evidence type="ECO:0000313" key="1">
    <source>
        <dbReference type="EMBL" id="KMY33739.1"/>
    </source>
</evidence>
<dbReference type="AlphaFoldDB" id="A0A0K9FGT5"/>
<protein>
    <submittedName>
        <fullName evidence="1">Uncharacterized protein</fullName>
    </submittedName>
</protein>
<comment type="caution">
    <text evidence="1">The sequence shown here is derived from an EMBL/GenBank/DDBJ whole genome shotgun (WGS) entry which is preliminary data.</text>
</comment>
<evidence type="ECO:0000313" key="2">
    <source>
        <dbReference type="Proteomes" id="UP000037326"/>
    </source>
</evidence>
<organism evidence="1 2">
    <name type="scientific">Lysinibacillus xylanilyticus</name>
    <dbReference type="NCBI Taxonomy" id="582475"/>
    <lineage>
        <taxon>Bacteria</taxon>
        <taxon>Bacillati</taxon>
        <taxon>Bacillota</taxon>
        <taxon>Bacilli</taxon>
        <taxon>Bacillales</taxon>
        <taxon>Bacillaceae</taxon>
        <taxon>Lysinibacillus</taxon>
    </lineage>
</organism>
<dbReference type="GeneID" id="96601641"/>
<dbReference type="PATRIC" id="fig|582475.4.peg.3799"/>
<dbReference type="Proteomes" id="UP000037326">
    <property type="component" value="Unassembled WGS sequence"/>
</dbReference>
<gene>
    <name evidence="1" type="ORF">ACZ11_01260</name>
</gene>
<dbReference type="EMBL" id="LFXJ01000002">
    <property type="protein sequence ID" value="KMY33739.1"/>
    <property type="molecule type" value="Genomic_DNA"/>
</dbReference>
<accession>A0A0K9FGT5</accession>
<dbReference type="RefSeq" id="WP_049662926.1">
    <property type="nucleotide sequence ID" value="NZ_LFXJ01000002.1"/>
</dbReference>
<proteinExistence type="predicted"/>
<name>A0A0K9FGT5_9BACI</name>
<reference evidence="2" key="1">
    <citation type="submission" date="2015-07" db="EMBL/GenBank/DDBJ databases">
        <authorList>
            <person name="Liu B."/>
            <person name="Wang J."/>
            <person name="Zhu Y."/>
            <person name="Liu G."/>
            <person name="Chen Q."/>
            <person name="Lan J."/>
            <person name="Che J."/>
            <person name="Ge C."/>
            <person name="Shi H."/>
            <person name="Pan Z."/>
            <person name="Liu X."/>
        </authorList>
    </citation>
    <scope>NUCLEOTIDE SEQUENCE [LARGE SCALE GENOMIC DNA]</scope>
    <source>
        <strain evidence="2">DSM 23493</strain>
    </source>
</reference>
<sequence length="129" mass="15544">MKKLQRNIRDNFVHSLSPLDEYVLYHIIVYVVEGSEDDFTLSDIINEFFNKEDIFEKLHEDEINILKLLNTPKDLIGLLFEDIDFLELGNILELYKKNPEIITDFFHINLEDYIELMPEDILKEYKRYI</sequence>